<dbReference type="EMBL" id="JBJQND010000005">
    <property type="protein sequence ID" value="KAL3877265.1"/>
    <property type="molecule type" value="Genomic_DNA"/>
</dbReference>
<dbReference type="GO" id="GO:0015035">
    <property type="term" value="F:protein-disulfide reductase activity"/>
    <property type="evidence" value="ECO:0007669"/>
    <property type="project" value="UniProtKB-ARBA"/>
</dbReference>
<protein>
    <recommendedName>
        <fullName evidence="9">Sulfhydryl oxidase</fullName>
        <ecNumber evidence="9">1.8.3.2</ecNumber>
    </recommendedName>
</protein>
<evidence type="ECO:0000259" key="10">
    <source>
        <dbReference type="PROSITE" id="PS51324"/>
    </source>
</evidence>
<name>A0ABD3WTG1_SINWO</name>
<evidence type="ECO:0000256" key="8">
    <source>
        <dbReference type="ARBA" id="ARBA00048864"/>
    </source>
</evidence>
<sequence>MASPGDAHGEFGLKDSGGKSCRACTDFQTWMTMQGKPVEQKSRKKAKAKKECPLDVGELGRNTWSFLHTMAAYYPEKPTEAQQTDMVNFIHLFSKFYPCDHCASDLRVSLKNNTPDTSSRYKFSQWMCQLHNEVNRKLRKPEFDCQKVDERWLHGWKDGSCG</sequence>
<comment type="catalytic activity">
    <reaction evidence="8 9">
        <text>2 R'C(R)SH + O2 = R'C(R)S-S(R)CR' + H2O2</text>
        <dbReference type="Rhea" id="RHEA:17357"/>
        <dbReference type="ChEBI" id="CHEBI:15379"/>
        <dbReference type="ChEBI" id="CHEBI:16240"/>
        <dbReference type="ChEBI" id="CHEBI:16520"/>
        <dbReference type="ChEBI" id="CHEBI:17412"/>
        <dbReference type="EC" id="1.8.3.2"/>
    </reaction>
</comment>
<comment type="subcellular location">
    <subcellularLocation>
        <location evidence="2">Mitochondrion intermembrane space</location>
    </subcellularLocation>
</comment>
<keyword evidence="7" id="KW-1015">Disulfide bond</keyword>
<evidence type="ECO:0000256" key="6">
    <source>
        <dbReference type="ARBA" id="ARBA00023128"/>
    </source>
</evidence>
<evidence type="ECO:0000256" key="9">
    <source>
        <dbReference type="RuleBase" id="RU371123"/>
    </source>
</evidence>
<dbReference type="Pfam" id="PF04777">
    <property type="entry name" value="Evr1_Alr"/>
    <property type="match status" value="1"/>
</dbReference>
<evidence type="ECO:0000256" key="4">
    <source>
        <dbReference type="ARBA" id="ARBA00022827"/>
    </source>
</evidence>
<comment type="cofactor">
    <cofactor evidence="1 9">
        <name>FAD</name>
        <dbReference type="ChEBI" id="CHEBI:57692"/>
    </cofactor>
</comment>
<accession>A0ABD3WTG1</accession>
<organism evidence="11 12">
    <name type="scientific">Sinanodonta woodiana</name>
    <name type="common">Chinese pond mussel</name>
    <name type="synonym">Anodonta woodiana</name>
    <dbReference type="NCBI Taxonomy" id="1069815"/>
    <lineage>
        <taxon>Eukaryota</taxon>
        <taxon>Metazoa</taxon>
        <taxon>Spiralia</taxon>
        <taxon>Lophotrochozoa</taxon>
        <taxon>Mollusca</taxon>
        <taxon>Bivalvia</taxon>
        <taxon>Autobranchia</taxon>
        <taxon>Heteroconchia</taxon>
        <taxon>Palaeoheterodonta</taxon>
        <taxon>Unionida</taxon>
        <taxon>Unionoidea</taxon>
        <taxon>Unionidae</taxon>
        <taxon>Unioninae</taxon>
        <taxon>Sinanodonta</taxon>
    </lineage>
</organism>
<dbReference type="InterPro" id="IPR017905">
    <property type="entry name" value="ERV/ALR_sulphydryl_oxidase"/>
</dbReference>
<proteinExistence type="predicted"/>
<keyword evidence="5 9" id="KW-0560">Oxidoreductase</keyword>
<reference evidence="11 12" key="1">
    <citation type="submission" date="2024-11" db="EMBL/GenBank/DDBJ databases">
        <title>Chromosome-level genome assembly of the freshwater bivalve Anodonta woodiana.</title>
        <authorList>
            <person name="Chen X."/>
        </authorList>
    </citation>
    <scope>NUCLEOTIDE SEQUENCE [LARGE SCALE GENOMIC DNA]</scope>
    <source>
        <strain evidence="11">MN2024</strain>
        <tissue evidence="11">Gills</tissue>
    </source>
</reference>
<dbReference type="GO" id="GO:0005758">
    <property type="term" value="C:mitochondrial intermembrane space"/>
    <property type="evidence" value="ECO:0007669"/>
    <property type="project" value="UniProtKB-SubCell"/>
</dbReference>
<dbReference type="Gene3D" id="1.20.120.310">
    <property type="entry name" value="ERV/ALR sulfhydryl oxidase domain"/>
    <property type="match status" value="1"/>
</dbReference>
<keyword evidence="6" id="KW-0496">Mitochondrion</keyword>
<dbReference type="PANTHER" id="PTHR12645">
    <property type="entry name" value="ALR/ERV"/>
    <property type="match status" value="1"/>
</dbReference>
<dbReference type="EC" id="1.8.3.2" evidence="9"/>
<feature type="domain" description="ERV/ALR sulfhydryl oxidase" evidence="10">
    <location>
        <begin position="52"/>
        <end position="152"/>
    </location>
</feature>
<comment type="caution">
    <text evidence="11">The sequence shown here is derived from an EMBL/GenBank/DDBJ whole genome shotgun (WGS) entry which is preliminary data.</text>
</comment>
<gene>
    <name evidence="11" type="ORF">ACJMK2_034998</name>
</gene>
<dbReference type="SUPFAM" id="SSF69000">
    <property type="entry name" value="FAD-dependent thiol oxidase"/>
    <property type="match status" value="1"/>
</dbReference>
<dbReference type="InterPro" id="IPR036774">
    <property type="entry name" value="ERV/ALR_sulphydryl_oxid_sf"/>
</dbReference>
<keyword evidence="4 9" id="KW-0274">FAD</keyword>
<dbReference type="FunFam" id="1.20.120.310:FF:000003">
    <property type="entry name" value="Sulfhydryl oxidase"/>
    <property type="match status" value="1"/>
</dbReference>
<evidence type="ECO:0000256" key="3">
    <source>
        <dbReference type="ARBA" id="ARBA00022630"/>
    </source>
</evidence>
<keyword evidence="3 9" id="KW-0285">Flavoprotein</keyword>
<dbReference type="PROSITE" id="PS51324">
    <property type="entry name" value="ERV_ALR"/>
    <property type="match status" value="1"/>
</dbReference>
<evidence type="ECO:0000256" key="2">
    <source>
        <dbReference type="ARBA" id="ARBA00004569"/>
    </source>
</evidence>
<dbReference type="AlphaFoldDB" id="A0ABD3WTG1"/>
<evidence type="ECO:0000313" key="11">
    <source>
        <dbReference type="EMBL" id="KAL3877265.1"/>
    </source>
</evidence>
<dbReference type="Proteomes" id="UP001634394">
    <property type="component" value="Unassembled WGS sequence"/>
</dbReference>
<dbReference type="GO" id="GO:0016972">
    <property type="term" value="F:thiol oxidase activity"/>
    <property type="evidence" value="ECO:0007669"/>
    <property type="project" value="UniProtKB-EC"/>
</dbReference>
<evidence type="ECO:0000313" key="12">
    <source>
        <dbReference type="Proteomes" id="UP001634394"/>
    </source>
</evidence>
<dbReference type="PANTHER" id="PTHR12645:SF0">
    <property type="entry name" value="FAD-LINKED SULFHYDRYL OXIDASE ALR"/>
    <property type="match status" value="1"/>
</dbReference>
<keyword evidence="12" id="KW-1185">Reference proteome</keyword>
<dbReference type="InterPro" id="IPR039799">
    <property type="entry name" value="ALR/ERV"/>
</dbReference>
<evidence type="ECO:0000256" key="5">
    <source>
        <dbReference type="ARBA" id="ARBA00023002"/>
    </source>
</evidence>
<evidence type="ECO:0000256" key="1">
    <source>
        <dbReference type="ARBA" id="ARBA00001974"/>
    </source>
</evidence>
<evidence type="ECO:0000256" key="7">
    <source>
        <dbReference type="ARBA" id="ARBA00023157"/>
    </source>
</evidence>